<dbReference type="SUPFAM" id="SSF109604">
    <property type="entry name" value="HD-domain/PDEase-like"/>
    <property type="match status" value="1"/>
</dbReference>
<dbReference type="GO" id="GO:0052621">
    <property type="term" value="F:diguanylate cyclase activity"/>
    <property type="evidence" value="ECO:0007669"/>
    <property type="project" value="UniProtKB-EC"/>
</dbReference>
<evidence type="ECO:0000256" key="2">
    <source>
        <dbReference type="ARBA" id="ARBA00034247"/>
    </source>
</evidence>
<dbReference type="Proteomes" id="UP000541810">
    <property type="component" value="Unassembled WGS sequence"/>
</dbReference>
<dbReference type="CDD" id="cd01949">
    <property type="entry name" value="GGDEF"/>
    <property type="match status" value="1"/>
</dbReference>
<dbReference type="EMBL" id="JACHGY010000001">
    <property type="protein sequence ID" value="MBB6431485.1"/>
    <property type="molecule type" value="Genomic_DNA"/>
</dbReference>
<dbReference type="InterPro" id="IPR013976">
    <property type="entry name" value="HDOD"/>
</dbReference>
<dbReference type="Pfam" id="PF00990">
    <property type="entry name" value="GGDEF"/>
    <property type="match status" value="1"/>
</dbReference>
<protein>
    <recommendedName>
        <fullName evidence="1">diguanylate cyclase</fullName>
        <ecNumber evidence="1">2.7.7.65</ecNumber>
    </recommendedName>
</protein>
<dbReference type="InterPro" id="IPR029787">
    <property type="entry name" value="Nucleotide_cyclase"/>
</dbReference>
<comment type="caution">
    <text evidence="6">The sequence shown here is derived from an EMBL/GenBank/DDBJ whole genome shotgun (WGS) entry which is preliminary data.</text>
</comment>
<name>A0A7X0HBT5_9BACT</name>
<feature type="domain" description="GGDEF" evidence="4">
    <location>
        <begin position="363"/>
        <end position="499"/>
    </location>
</feature>
<evidence type="ECO:0000259" key="4">
    <source>
        <dbReference type="PROSITE" id="PS50887"/>
    </source>
</evidence>
<evidence type="ECO:0000256" key="1">
    <source>
        <dbReference type="ARBA" id="ARBA00012528"/>
    </source>
</evidence>
<evidence type="ECO:0000256" key="3">
    <source>
        <dbReference type="SAM" id="Coils"/>
    </source>
</evidence>
<comment type="catalytic activity">
    <reaction evidence="2">
        <text>2 GTP = 3',3'-c-di-GMP + 2 diphosphate</text>
        <dbReference type="Rhea" id="RHEA:24898"/>
        <dbReference type="ChEBI" id="CHEBI:33019"/>
        <dbReference type="ChEBI" id="CHEBI:37565"/>
        <dbReference type="ChEBI" id="CHEBI:58805"/>
        <dbReference type="EC" id="2.7.7.65"/>
    </reaction>
</comment>
<dbReference type="PANTHER" id="PTHR45138:SF9">
    <property type="entry name" value="DIGUANYLATE CYCLASE DGCM-RELATED"/>
    <property type="match status" value="1"/>
</dbReference>
<evidence type="ECO:0000313" key="7">
    <source>
        <dbReference type="Proteomes" id="UP000541810"/>
    </source>
</evidence>
<dbReference type="NCBIfam" id="TIGR00254">
    <property type="entry name" value="GGDEF"/>
    <property type="match status" value="1"/>
</dbReference>
<dbReference type="InterPro" id="IPR050469">
    <property type="entry name" value="Diguanylate_Cyclase"/>
</dbReference>
<dbReference type="PROSITE" id="PS51833">
    <property type="entry name" value="HDOD"/>
    <property type="match status" value="1"/>
</dbReference>
<dbReference type="PANTHER" id="PTHR45138">
    <property type="entry name" value="REGULATORY COMPONENTS OF SENSORY TRANSDUCTION SYSTEM"/>
    <property type="match status" value="1"/>
</dbReference>
<dbReference type="Pfam" id="PF08668">
    <property type="entry name" value="HDOD"/>
    <property type="match status" value="1"/>
</dbReference>
<dbReference type="SMART" id="SM00267">
    <property type="entry name" value="GGDEF"/>
    <property type="match status" value="1"/>
</dbReference>
<sequence>MNEQLLERVLQSPRLPSLPTIALEVIDLVQQKNVDIKQIADTIKMDPALSSKILKTVNSSFYGQAYSISTISHALVVLGLNSVKTLALGFSLVNNLADQGGDGFDHMEFWKRSLFTATASKALAQKAGVVQQEEAFLGGLLQDLGMLTMNQTLGNEYNILIAKAGTSHAKLQDLEREQLDLPHPEVGAKLAESWSLPKLLSSAIRFHHDPDASEIDTRPVVQCVALGNLVADVFVLPEEESGAALENYRAKAQEWCNIPAEECETLLKDIHKLTKEMQRLFDLPTGGLGNADDILASANEALLNLTMQAHQESSQLQEQAANLQEQNQKLEDKAYTDQLTGSANRRAFDEYVEEQFQATTGDAPLTILFMDIDKFKVFNDTHGHAVGDEVLVKFAQVLEAATGDQGRVFRYGGEEYSIICPSTSRLEGAKFAEHIRATVEADCKITKDDGTVLGVTCSIGVACHEGETFNSAEVMIKASDMGVYAAKEGGRNCVRVFTPRKKAAA</sequence>
<dbReference type="Gene3D" id="3.30.70.270">
    <property type="match status" value="1"/>
</dbReference>
<dbReference type="SUPFAM" id="SSF55073">
    <property type="entry name" value="Nucleotide cyclase"/>
    <property type="match status" value="1"/>
</dbReference>
<dbReference type="AlphaFoldDB" id="A0A7X0HBT5"/>
<dbReference type="InterPro" id="IPR043128">
    <property type="entry name" value="Rev_trsase/Diguanyl_cyclase"/>
</dbReference>
<keyword evidence="3" id="KW-0175">Coiled coil</keyword>
<organism evidence="6 7">
    <name type="scientific">Algisphaera agarilytica</name>
    <dbReference type="NCBI Taxonomy" id="1385975"/>
    <lineage>
        <taxon>Bacteria</taxon>
        <taxon>Pseudomonadati</taxon>
        <taxon>Planctomycetota</taxon>
        <taxon>Phycisphaerae</taxon>
        <taxon>Phycisphaerales</taxon>
        <taxon>Phycisphaeraceae</taxon>
        <taxon>Algisphaera</taxon>
    </lineage>
</organism>
<dbReference type="InterPro" id="IPR000160">
    <property type="entry name" value="GGDEF_dom"/>
</dbReference>
<feature type="domain" description="HDOD" evidence="5">
    <location>
        <begin position="15"/>
        <end position="210"/>
    </location>
</feature>
<reference evidence="6 7" key="1">
    <citation type="submission" date="2020-08" db="EMBL/GenBank/DDBJ databases">
        <title>Genomic Encyclopedia of Type Strains, Phase IV (KMG-IV): sequencing the most valuable type-strain genomes for metagenomic binning, comparative biology and taxonomic classification.</title>
        <authorList>
            <person name="Goeker M."/>
        </authorList>
    </citation>
    <scope>NUCLEOTIDE SEQUENCE [LARGE SCALE GENOMIC DNA]</scope>
    <source>
        <strain evidence="6 7">DSM 103725</strain>
    </source>
</reference>
<keyword evidence="7" id="KW-1185">Reference proteome</keyword>
<accession>A0A7X0HBT5</accession>
<dbReference type="PROSITE" id="PS50887">
    <property type="entry name" value="GGDEF"/>
    <property type="match status" value="1"/>
</dbReference>
<dbReference type="RefSeq" id="WP_184678950.1">
    <property type="nucleotide sequence ID" value="NZ_JACHGY010000001.1"/>
</dbReference>
<proteinExistence type="predicted"/>
<dbReference type="Gene3D" id="1.10.3210.10">
    <property type="entry name" value="Hypothetical protein af1432"/>
    <property type="match status" value="1"/>
</dbReference>
<dbReference type="EC" id="2.7.7.65" evidence="1"/>
<gene>
    <name evidence="6" type="ORF">HNQ40_003291</name>
</gene>
<feature type="coiled-coil region" evidence="3">
    <location>
        <begin position="306"/>
        <end position="333"/>
    </location>
</feature>
<evidence type="ECO:0000313" key="6">
    <source>
        <dbReference type="EMBL" id="MBB6431485.1"/>
    </source>
</evidence>
<evidence type="ECO:0000259" key="5">
    <source>
        <dbReference type="PROSITE" id="PS51833"/>
    </source>
</evidence>
<dbReference type="FunFam" id="3.30.70.270:FF:000001">
    <property type="entry name" value="Diguanylate cyclase domain protein"/>
    <property type="match status" value="1"/>
</dbReference>